<evidence type="ECO:0000313" key="1">
    <source>
        <dbReference type="EMBL" id="MBB0232195.1"/>
    </source>
</evidence>
<evidence type="ECO:0000313" key="2">
    <source>
        <dbReference type="Proteomes" id="UP000530234"/>
    </source>
</evidence>
<reference evidence="2" key="1">
    <citation type="submission" date="2019-10" db="EMBL/GenBank/DDBJ databases">
        <title>Streptomyces sp. nov., a novel actinobacterium isolated from alkaline environment.</title>
        <authorList>
            <person name="Golinska P."/>
        </authorList>
    </citation>
    <scope>NUCLEOTIDE SEQUENCE [LARGE SCALE GENOMIC DNA]</scope>
    <source>
        <strain evidence="2">DSM 42108</strain>
    </source>
</reference>
<gene>
    <name evidence="1" type="ORF">FOE67_22515</name>
</gene>
<dbReference type="Proteomes" id="UP000530234">
    <property type="component" value="Unassembled WGS sequence"/>
</dbReference>
<protein>
    <submittedName>
        <fullName evidence="1">Oxidoreductase</fullName>
    </submittedName>
</protein>
<name>A0A7W3T764_9ACTN</name>
<dbReference type="Pfam" id="PF14100">
    <property type="entry name" value="DUF6807"/>
    <property type="match status" value="1"/>
</dbReference>
<keyword evidence="2" id="KW-1185">Reference proteome</keyword>
<comment type="caution">
    <text evidence="1">The sequence shown here is derived from an EMBL/GenBank/DDBJ whole genome shotgun (WGS) entry which is preliminary data.</text>
</comment>
<dbReference type="InterPro" id="IPR029475">
    <property type="entry name" value="DUF6807"/>
</dbReference>
<proteinExistence type="predicted"/>
<organism evidence="1 2">
    <name type="scientific">Streptomyces calidiresistens</name>
    <dbReference type="NCBI Taxonomy" id="1485586"/>
    <lineage>
        <taxon>Bacteria</taxon>
        <taxon>Bacillati</taxon>
        <taxon>Actinomycetota</taxon>
        <taxon>Actinomycetes</taxon>
        <taxon>Kitasatosporales</taxon>
        <taxon>Streptomycetaceae</taxon>
        <taxon>Streptomyces</taxon>
    </lineage>
</organism>
<sequence>MPLHDNGTEVSARVGGVEVARYHYRPRMALFESPKPYLHPLRTTAGDTVTAYRPHDHVWHKGVQMTAPWVSGENFWGGGTYVDPEREYVDLPNAGTMRHEEWTAPGVERLTWWTQGGEHWVDETRVLEVEAGTPGEGWWALNFTTVLRNVRGKDLVFGSPTTRGRPMAGYAGFFWRGPRSFTGGTVIGPGNLGGPEMMGRAAPWLAFTGRHDEVDRAATLLFQAADPQTVWFVRSEPFAAVNPSLAFHEEVTVPPEGELRLAYRLVVAEGEWNRERLTDHAARHPVRPARV</sequence>
<accession>A0A7W3T764</accession>
<dbReference type="EMBL" id="VKHS01000801">
    <property type="protein sequence ID" value="MBB0232195.1"/>
    <property type="molecule type" value="Genomic_DNA"/>
</dbReference>
<dbReference type="AlphaFoldDB" id="A0A7W3T764"/>